<dbReference type="AlphaFoldDB" id="A0A8X7YFA9"/>
<gene>
    <name evidence="1" type="ORF">POTOM_049857</name>
</gene>
<dbReference type="EMBL" id="JAAWWB010000029">
    <property type="protein sequence ID" value="KAG6747453.1"/>
    <property type="molecule type" value="Genomic_DNA"/>
</dbReference>
<proteinExistence type="predicted"/>
<accession>A0A8X7YFA9</accession>
<keyword evidence="2" id="KW-1185">Reference proteome</keyword>
<name>A0A8X7YFA9_POPTO</name>
<sequence>MFLYYEDERSPNILAAKPTKPFEVSIEPQPPDFDFRTGIMYASNEGEFLAARKVAEEIGAQIVVADRPVEITVRTFRFERLILVAFV</sequence>
<organism evidence="1 2">
    <name type="scientific">Populus tomentosa</name>
    <name type="common">Chinese white poplar</name>
    <dbReference type="NCBI Taxonomy" id="118781"/>
    <lineage>
        <taxon>Eukaryota</taxon>
        <taxon>Viridiplantae</taxon>
        <taxon>Streptophyta</taxon>
        <taxon>Embryophyta</taxon>
        <taxon>Tracheophyta</taxon>
        <taxon>Spermatophyta</taxon>
        <taxon>Magnoliopsida</taxon>
        <taxon>eudicotyledons</taxon>
        <taxon>Gunneridae</taxon>
        <taxon>Pentapetalae</taxon>
        <taxon>rosids</taxon>
        <taxon>fabids</taxon>
        <taxon>Malpighiales</taxon>
        <taxon>Salicaceae</taxon>
        <taxon>Saliceae</taxon>
        <taxon>Populus</taxon>
    </lineage>
</organism>
<reference evidence="1" key="1">
    <citation type="journal article" date="2020" name="bioRxiv">
        <title>Hybrid origin of Populus tomentosa Carr. identified through genome sequencing and phylogenomic analysis.</title>
        <authorList>
            <person name="An X."/>
            <person name="Gao K."/>
            <person name="Chen Z."/>
            <person name="Li J."/>
            <person name="Yang X."/>
            <person name="Yang X."/>
            <person name="Zhou J."/>
            <person name="Guo T."/>
            <person name="Zhao T."/>
            <person name="Huang S."/>
            <person name="Miao D."/>
            <person name="Khan W.U."/>
            <person name="Rao P."/>
            <person name="Ye M."/>
            <person name="Lei B."/>
            <person name="Liao W."/>
            <person name="Wang J."/>
            <person name="Ji L."/>
            <person name="Li Y."/>
            <person name="Guo B."/>
            <person name="Mustafa N.S."/>
            <person name="Li S."/>
            <person name="Yun Q."/>
            <person name="Keller S.R."/>
            <person name="Mao J."/>
            <person name="Zhang R."/>
            <person name="Strauss S.H."/>
        </authorList>
    </citation>
    <scope>NUCLEOTIDE SEQUENCE</scope>
    <source>
        <strain evidence="1">GM15</strain>
        <tissue evidence="1">Leaf</tissue>
    </source>
</reference>
<evidence type="ECO:0000313" key="1">
    <source>
        <dbReference type="EMBL" id="KAG6747453.1"/>
    </source>
</evidence>
<comment type="caution">
    <text evidence="1">The sequence shown here is derived from an EMBL/GenBank/DDBJ whole genome shotgun (WGS) entry which is preliminary data.</text>
</comment>
<protein>
    <submittedName>
        <fullName evidence="1">Uncharacterized protein</fullName>
    </submittedName>
</protein>
<dbReference type="Proteomes" id="UP000886885">
    <property type="component" value="Chromosome 15A"/>
</dbReference>
<evidence type="ECO:0000313" key="2">
    <source>
        <dbReference type="Proteomes" id="UP000886885"/>
    </source>
</evidence>